<dbReference type="AlphaFoldDB" id="A0A0F9LPR0"/>
<evidence type="ECO:0008006" key="3">
    <source>
        <dbReference type="Google" id="ProtNLM"/>
    </source>
</evidence>
<sequence length="327" mass="37458">MKMRQARVSVAAAVVLSVVAVAGAESLVTVRVGEQDTCGIAGVTTVQSDRRARQATIRFDLSKLKIAGEVREAKLRFWVNHADRTRESFAREFSSNRWEDRAFDGFKVWMDGGGDAPLDVFYPFERAVYGCHEWDVTKAVQAWLKDPAANRGLKTNFAMPGNDYEPPWRRPYLQITYAGDSKERPKAPTAFKATYRHGQVFMTWKQISYDGAFFDSSYRIYRHTAPITRDNLNEASLLGEVHKNSQLNYRRASYWWDGLMAMAEISRNWPGIRRKELLVACWYEATYGGRNKRNRAWKEWGKKASSSLWNSDYEGTPLPPLRNDEGS</sequence>
<proteinExistence type="predicted"/>
<comment type="caution">
    <text evidence="2">The sequence shown here is derived from an EMBL/GenBank/DDBJ whole genome shotgun (WGS) entry which is preliminary data.</text>
</comment>
<evidence type="ECO:0000313" key="2">
    <source>
        <dbReference type="EMBL" id="KKM50413.1"/>
    </source>
</evidence>
<feature type="region of interest" description="Disordered" evidence="1">
    <location>
        <begin position="305"/>
        <end position="327"/>
    </location>
</feature>
<protein>
    <recommendedName>
        <fullName evidence="3">DNRLRE domain-containing protein</fullName>
    </recommendedName>
</protein>
<name>A0A0F9LPR0_9ZZZZ</name>
<gene>
    <name evidence="2" type="ORF">LCGC14_1556060</name>
</gene>
<organism evidence="2">
    <name type="scientific">marine sediment metagenome</name>
    <dbReference type="NCBI Taxonomy" id="412755"/>
    <lineage>
        <taxon>unclassified sequences</taxon>
        <taxon>metagenomes</taxon>
        <taxon>ecological metagenomes</taxon>
    </lineage>
</organism>
<accession>A0A0F9LPR0</accession>
<reference evidence="2" key="1">
    <citation type="journal article" date="2015" name="Nature">
        <title>Complex archaea that bridge the gap between prokaryotes and eukaryotes.</title>
        <authorList>
            <person name="Spang A."/>
            <person name="Saw J.H."/>
            <person name="Jorgensen S.L."/>
            <person name="Zaremba-Niedzwiedzka K."/>
            <person name="Martijn J."/>
            <person name="Lind A.E."/>
            <person name="van Eijk R."/>
            <person name="Schleper C."/>
            <person name="Guy L."/>
            <person name="Ettema T.J."/>
        </authorList>
    </citation>
    <scope>NUCLEOTIDE SEQUENCE</scope>
</reference>
<evidence type="ECO:0000256" key="1">
    <source>
        <dbReference type="SAM" id="MobiDB-lite"/>
    </source>
</evidence>
<dbReference type="EMBL" id="LAZR01011962">
    <property type="protein sequence ID" value="KKM50413.1"/>
    <property type="molecule type" value="Genomic_DNA"/>
</dbReference>